<proteinExistence type="predicted"/>
<organism evidence="1 2">
    <name type="scientific">Paraburkholderia terricola</name>
    <dbReference type="NCBI Taxonomy" id="169427"/>
    <lineage>
        <taxon>Bacteria</taxon>
        <taxon>Pseudomonadati</taxon>
        <taxon>Pseudomonadota</taxon>
        <taxon>Betaproteobacteria</taxon>
        <taxon>Burkholderiales</taxon>
        <taxon>Burkholderiaceae</taxon>
        <taxon>Paraburkholderia</taxon>
    </lineage>
</organism>
<dbReference type="EMBL" id="FRAB01000057">
    <property type="protein sequence ID" value="SHL06688.1"/>
    <property type="molecule type" value="Genomic_DNA"/>
</dbReference>
<sequence>MDSNVDNNAVSNVVSNVVSSLVSNATDRIDSVTVKLNYPVAFDGVVRDTLTLRRPKVRDMRAAQNIAPGDEEGQELAIFAALAGVSPNDLEGMDLGDYHRVQDAYFRLTSAGKNQPENAQGAGKAAA</sequence>
<evidence type="ECO:0000313" key="1">
    <source>
        <dbReference type="EMBL" id="SHL06688.1"/>
    </source>
</evidence>
<evidence type="ECO:0000313" key="2">
    <source>
        <dbReference type="Proteomes" id="UP000184395"/>
    </source>
</evidence>
<dbReference type="InterPro" id="IPR019289">
    <property type="entry name" value="Phage_tail_E/E"/>
</dbReference>
<name>A0A1M6XLA2_9BURK</name>
<gene>
    <name evidence="1" type="ORF">SAMN05192548_105714</name>
</gene>
<accession>A0A1M6XLA2</accession>
<reference evidence="1 2" key="1">
    <citation type="submission" date="2016-11" db="EMBL/GenBank/DDBJ databases">
        <authorList>
            <person name="Jaros S."/>
            <person name="Januszkiewicz K."/>
            <person name="Wedrychowicz H."/>
        </authorList>
    </citation>
    <scope>NUCLEOTIDE SEQUENCE [LARGE SCALE GENOMIC DNA]</scope>
    <source>
        <strain evidence="1 2">LMG 20594</strain>
    </source>
</reference>
<dbReference type="AlphaFoldDB" id="A0A1M6XLA2"/>
<protein>
    <submittedName>
        <fullName evidence="1">Phage tail assembly chaperone protein, E, or 41 or 14</fullName>
    </submittedName>
</protein>
<dbReference type="Pfam" id="PF10109">
    <property type="entry name" value="Phage_TAC_7"/>
    <property type="match status" value="1"/>
</dbReference>
<dbReference type="Proteomes" id="UP000184395">
    <property type="component" value="Unassembled WGS sequence"/>
</dbReference>
<dbReference type="RefSeq" id="WP_084561520.1">
    <property type="nucleotide sequence ID" value="NZ_CADFGY010000049.1"/>
</dbReference>
<dbReference type="STRING" id="169427.SAMN05192548_105714"/>